<dbReference type="EMBL" id="JAROCB010000003">
    <property type="protein sequence ID" value="MDN4597782.1"/>
    <property type="molecule type" value="Genomic_DNA"/>
</dbReference>
<evidence type="ECO:0000259" key="4">
    <source>
        <dbReference type="PROSITE" id="PS01124"/>
    </source>
</evidence>
<dbReference type="PROSITE" id="PS00041">
    <property type="entry name" value="HTH_ARAC_FAMILY_1"/>
    <property type="match status" value="1"/>
</dbReference>
<evidence type="ECO:0000256" key="2">
    <source>
        <dbReference type="ARBA" id="ARBA00023125"/>
    </source>
</evidence>
<name>A0ABT8IZH7_9MICO</name>
<dbReference type="PROSITE" id="PS01124">
    <property type="entry name" value="HTH_ARAC_FAMILY_2"/>
    <property type="match status" value="1"/>
</dbReference>
<dbReference type="RefSeq" id="WP_301219038.1">
    <property type="nucleotide sequence ID" value="NZ_JAROCB010000003.1"/>
</dbReference>
<evidence type="ECO:0000256" key="1">
    <source>
        <dbReference type="ARBA" id="ARBA00023015"/>
    </source>
</evidence>
<dbReference type="Gene3D" id="1.10.10.60">
    <property type="entry name" value="Homeodomain-like"/>
    <property type="match status" value="1"/>
</dbReference>
<evidence type="ECO:0000256" key="3">
    <source>
        <dbReference type="ARBA" id="ARBA00023163"/>
    </source>
</evidence>
<dbReference type="InterPro" id="IPR018062">
    <property type="entry name" value="HTH_AraC-typ_CS"/>
</dbReference>
<keyword evidence="6" id="KW-1185">Reference proteome</keyword>
<dbReference type="SMART" id="SM00342">
    <property type="entry name" value="HTH_ARAC"/>
    <property type="match status" value="1"/>
</dbReference>
<feature type="domain" description="HTH araC/xylS-type" evidence="4">
    <location>
        <begin position="212"/>
        <end position="312"/>
    </location>
</feature>
<sequence>MSELTRLRSSTSDPAEADALLAASGGRFAFASEPDAGFSFDVDQIVDPSFSVARYAIGGEWETSGEFEDLCIVNVTGGSYRWEIDGDRADATRSPFLIRPGHDFMCQAVNADIVNIYLSPATLRDVARTTFGDEHLEVVFDAPGTLGPLHSDYMLTAATVAAEYMDAGTFRHPLVRASLFHTLALAALKCFPLSSDPREKDVTPAGQLWRFRRGARFIEDHASLPITVLDVAEAAGATMAQLEAAFRTHASTSARGYLQRVRLSAAHDEIAASGPATDLVELAARWGFADVDRFSRRYRDAYGETPESALLR</sequence>
<gene>
    <name evidence="5" type="ORF">P5G59_11575</name>
</gene>
<keyword evidence="2" id="KW-0238">DNA-binding</keyword>
<proteinExistence type="predicted"/>
<dbReference type="PANTHER" id="PTHR46796">
    <property type="entry name" value="HTH-TYPE TRANSCRIPTIONAL ACTIVATOR RHAS-RELATED"/>
    <property type="match status" value="1"/>
</dbReference>
<keyword evidence="3" id="KW-0804">Transcription</keyword>
<evidence type="ECO:0000313" key="6">
    <source>
        <dbReference type="Proteomes" id="UP001174210"/>
    </source>
</evidence>
<accession>A0ABT8IZH7</accession>
<comment type="caution">
    <text evidence="5">The sequence shown here is derived from an EMBL/GenBank/DDBJ whole genome shotgun (WGS) entry which is preliminary data.</text>
</comment>
<evidence type="ECO:0000313" key="5">
    <source>
        <dbReference type="EMBL" id="MDN4597782.1"/>
    </source>
</evidence>
<dbReference type="Pfam" id="PF12833">
    <property type="entry name" value="HTH_18"/>
    <property type="match status" value="1"/>
</dbReference>
<organism evidence="5 6">
    <name type="scientific">Leifsonia virtsii</name>
    <dbReference type="NCBI Taxonomy" id="3035915"/>
    <lineage>
        <taxon>Bacteria</taxon>
        <taxon>Bacillati</taxon>
        <taxon>Actinomycetota</taxon>
        <taxon>Actinomycetes</taxon>
        <taxon>Micrococcales</taxon>
        <taxon>Microbacteriaceae</taxon>
        <taxon>Leifsonia</taxon>
    </lineage>
</organism>
<protein>
    <submittedName>
        <fullName evidence="5">Helix-turn-helix transcriptional regulator</fullName>
    </submittedName>
</protein>
<dbReference type="Proteomes" id="UP001174210">
    <property type="component" value="Unassembled WGS sequence"/>
</dbReference>
<dbReference type="InterPro" id="IPR018060">
    <property type="entry name" value="HTH_AraC"/>
</dbReference>
<reference evidence="5" key="1">
    <citation type="submission" date="2023-03" db="EMBL/GenBank/DDBJ databases">
        <title>MT1 and MT2 Draft Genomes of Novel Species.</title>
        <authorList>
            <person name="Venkateswaran K."/>
        </authorList>
    </citation>
    <scope>NUCLEOTIDE SEQUENCE</scope>
    <source>
        <strain evidence="5">F6_8S_P_1A</strain>
    </source>
</reference>
<dbReference type="InterPro" id="IPR050204">
    <property type="entry name" value="AraC_XylS_family_regulators"/>
</dbReference>
<dbReference type="PANTHER" id="PTHR46796:SF12">
    <property type="entry name" value="HTH-TYPE DNA-BINDING TRANSCRIPTIONAL ACTIVATOR EUTR"/>
    <property type="match status" value="1"/>
</dbReference>
<keyword evidence="1" id="KW-0805">Transcription regulation</keyword>